<organism evidence="1 2">
    <name type="scientific">Pyrenophora seminiperda CCB06</name>
    <dbReference type="NCBI Taxonomy" id="1302712"/>
    <lineage>
        <taxon>Eukaryota</taxon>
        <taxon>Fungi</taxon>
        <taxon>Dikarya</taxon>
        <taxon>Ascomycota</taxon>
        <taxon>Pezizomycotina</taxon>
        <taxon>Dothideomycetes</taxon>
        <taxon>Pleosporomycetidae</taxon>
        <taxon>Pleosporales</taxon>
        <taxon>Pleosporineae</taxon>
        <taxon>Pleosporaceae</taxon>
        <taxon>Pyrenophora</taxon>
    </lineage>
</organism>
<dbReference type="Proteomes" id="UP000265663">
    <property type="component" value="Unassembled WGS sequence"/>
</dbReference>
<dbReference type="OrthoDB" id="4177236at2759"/>
<keyword evidence="2" id="KW-1185">Reference proteome</keyword>
<dbReference type="AlphaFoldDB" id="A0A3M7M4L6"/>
<keyword evidence="1" id="KW-0418">Kinase</keyword>
<dbReference type="EMBL" id="KE747818">
    <property type="protein sequence ID" value="RMZ69330.1"/>
    <property type="molecule type" value="Genomic_DNA"/>
</dbReference>
<accession>A0A3M7M4L6</accession>
<name>A0A3M7M4L6_9PLEO</name>
<keyword evidence="1" id="KW-0808">Transferase</keyword>
<dbReference type="GO" id="GO:0016301">
    <property type="term" value="F:kinase activity"/>
    <property type="evidence" value="ECO:0007669"/>
    <property type="project" value="UniProtKB-KW"/>
</dbReference>
<evidence type="ECO:0000313" key="1">
    <source>
        <dbReference type="EMBL" id="RMZ69330.1"/>
    </source>
</evidence>
<proteinExistence type="predicted"/>
<gene>
    <name evidence="1" type="ORF">GMOD_00006107</name>
</gene>
<evidence type="ECO:0000313" key="2">
    <source>
        <dbReference type="Proteomes" id="UP000265663"/>
    </source>
</evidence>
<reference evidence="1 2" key="1">
    <citation type="journal article" date="2014" name="PLoS ONE">
        <title>De novo Genome Assembly of the Fungal Plant Pathogen Pyrenophora semeniperda.</title>
        <authorList>
            <person name="Soliai M.M."/>
            <person name="Meyer S.E."/>
            <person name="Udall J.A."/>
            <person name="Elzinga D.E."/>
            <person name="Hermansen R.A."/>
            <person name="Bodily P.M."/>
            <person name="Hart A.A."/>
            <person name="Coleman C.E."/>
        </authorList>
    </citation>
    <scope>NUCLEOTIDE SEQUENCE [LARGE SCALE GENOMIC DNA]</scope>
    <source>
        <strain evidence="1 2">CCB06</strain>
        <tissue evidence="1">Mycelium</tissue>
    </source>
</reference>
<sequence length="221" mass="24466">MGEGADQRVCSTDVVCANLRCEHVTELRIGRVAKSEHVYSSPCGRLHVMNSIPVACCLLPRKPPCLANIPPSQGYPIALFQFTLSHNLGCSICKGRQLQKRRGASLCHLAPRSQMIRQMVRQPAVILRLRPQRDCWTCRLTVLPKVIHSLSQSILDLAYHSTRSYGAEKSCFNSVHNTFVIGIGPNYIVNVASSLDSDHIDNTQCLTTHVPELPIPRCLGT</sequence>
<protein>
    <submittedName>
        <fullName evidence="1">Kinase-like domain</fullName>
    </submittedName>
</protein>